<protein>
    <recommendedName>
        <fullName evidence="1 2">Sodium/glutamate symporter</fullName>
    </recommendedName>
</protein>
<keyword evidence="4" id="KW-1185">Reference proteome</keyword>
<feature type="transmembrane region" description="Helical" evidence="1">
    <location>
        <begin position="43"/>
        <end position="61"/>
    </location>
</feature>
<dbReference type="HOGENOM" id="CLU_040907_0_0_6"/>
<feature type="transmembrane region" description="Helical" evidence="1">
    <location>
        <begin position="287"/>
        <end position="309"/>
    </location>
</feature>
<evidence type="ECO:0000256" key="2">
    <source>
        <dbReference type="NCBIfam" id="TIGR00210"/>
    </source>
</evidence>
<accession>E8LJ80</accession>
<dbReference type="AlphaFoldDB" id="E8LJ80"/>
<comment type="subcellular location">
    <subcellularLocation>
        <location evidence="1">Cell inner membrane</location>
        <topology evidence="1">Multi-pass membrane protein</topology>
    </subcellularLocation>
</comment>
<feature type="transmembrane region" description="Helical" evidence="1">
    <location>
        <begin position="228"/>
        <end position="248"/>
    </location>
</feature>
<dbReference type="Proteomes" id="UP000018458">
    <property type="component" value="Unassembled WGS sequence"/>
</dbReference>
<gene>
    <name evidence="1 3" type="primary">gltS</name>
    <name evidence="3" type="ORF">HMPREF9444_00778</name>
</gene>
<evidence type="ECO:0000313" key="4">
    <source>
        <dbReference type="Proteomes" id="UP000018458"/>
    </source>
</evidence>
<dbReference type="InterPro" id="IPR004445">
    <property type="entry name" value="GltS"/>
</dbReference>
<sequence>MLSENLGVIMFTYEFGMQETLAIAVALLLLGRWIKNQIPLLKRFFIPAPVIGGIVFSFFTLFGHELELFQFTFDSQLKNLLMLAFFTTIGFSASFRMLVKGGISVMIFLCACIVLILIQNCVGISLSYMFDLNPLMGLAAGSIALTGGHGTAAAFGPELIKAGLDAGLTVSVAAATFGLIAGCMIGGPVGKALLAHYDLKSFRTKKTTDNAEMVEGKLTKEQKNINEYLLFSATTFIIVCMGIGYFIILGLNYLNIVLPAYLGPMMVAALVRNVMDKKNLEMPLHSINVIGGISLQFFLAIALMTMNLWELATLAIPLITILLIQTLVMALFAYFVTFRIMGKDYDAAVIATGHCGFGLGATPNAMANMETFTGANGPSPKAFFVVPIVGALFIDFVNATILTIFINIL</sequence>
<keyword evidence="1" id="KW-0997">Cell inner membrane</keyword>
<reference evidence="3 4" key="1">
    <citation type="submission" date="2011-01" db="EMBL/GenBank/DDBJ databases">
        <authorList>
            <person name="Weinstock G."/>
            <person name="Sodergren E."/>
            <person name="Clifton S."/>
            <person name="Fulton L."/>
            <person name="Fulton B."/>
            <person name="Courtney L."/>
            <person name="Fronick C."/>
            <person name="Harrison M."/>
            <person name="Strong C."/>
            <person name="Farmer C."/>
            <person name="Delahaunty K."/>
            <person name="Markovic C."/>
            <person name="Hall O."/>
            <person name="Minx P."/>
            <person name="Tomlinson C."/>
            <person name="Mitreva M."/>
            <person name="Hou S."/>
            <person name="Chen J."/>
            <person name="Wollam A."/>
            <person name="Pepin K.H."/>
            <person name="Johnson M."/>
            <person name="Bhonagiri V."/>
            <person name="Zhang X."/>
            <person name="Suruliraj S."/>
            <person name="Warren W."/>
            <person name="Chinwalla A."/>
            <person name="Mardis E.R."/>
            <person name="Wilson R.K."/>
        </authorList>
    </citation>
    <scope>NUCLEOTIDE SEQUENCE [LARGE SCALE GENOMIC DNA]</scope>
    <source>
        <strain evidence="4">DSM 22608 / JCM 16073 / KCTC 15190 / YIT 12066</strain>
    </source>
</reference>
<keyword evidence="1" id="KW-1003">Cell membrane</keyword>
<dbReference type="GO" id="GO:0015501">
    <property type="term" value="F:glutamate:sodium symporter activity"/>
    <property type="evidence" value="ECO:0007669"/>
    <property type="project" value="UniProtKB-UniRule"/>
</dbReference>
<evidence type="ECO:0000256" key="1">
    <source>
        <dbReference type="HAMAP-Rule" id="MF_02062"/>
    </source>
</evidence>
<dbReference type="EMBL" id="AEVO01000036">
    <property type="protein sequence ID" value="EFY07410.1"/>
    <property type="molecule type" value="Genomic_DNA"/>
</dbReference>
<dbReference type="GO" id="GO:0005886">
    <property type="term" value="C:plasma membrane"/>
    <property type="evidence" value="ECO:0007669"/>
    <property type="project" value="UniProtKB-SubCell"/>
</dbReference>
<keyword evidence="1" id="KW-0812">Transmembrane</keyword>
<keyword evidence="1" id="KW-0406">Ion transport</keyword>
<keyword evidence="1" id="KW-0739">Sodium transport</keyword>
<feature type="transmembrane region" description="Helical" evidence="1">
    <location>
        <begin position="382"/>
        <end position="406"/>
    </location>
</feature>
<feature type="transmembrane region" description="Helical" evidence="1">
    <location>
        <begin position="81"/>
        <end position="99"/>
    </location>
</feature>
<keyword evidence="1" id="KW-0769">Symport</keyword>
<feature type="transmembrane region" description="Helical" evidence="1">
    <location>
        <begin position="254"/>
        <end position="275"/>
    </location>
</feature>
<dbReference type="GO" id="GO:0015813">
    <property type="term" value="P:L-glutamate transmembrane transport"/>
    <property type="evidence" value="ECO:0007669"/>
    <property type="project" value="UniProtKB-UniRule"/>
</dbReference>
<feature type="transmembrane region" description="Helical" evidence="1">
    <location>
        <begin position="172"/>
        <end position="194"/>
    </location>
</feature>
<comment type="similarity">
    <text evidence="1">Belongs to the glutamate:Na(+) symporter (ESS) (TC 2.A.27) family.</text>
</comment>
<feature type="transmembrane region" description="Helical" evidence="1">
    <location>
        <begin position="106"/>
        <end position="130"/>
    </location>
</feature>
<feature type="transmembrane region" description="Helical" evidence="1">
    <location>
        <begin position="345"/>
        <end position="362"/>
    </location>
</feature>
<dbReference type="NCBIfam" id="TIGR00210">
    <property type="entry name" value="gltS"/>
    <property type="match status" value="1"/>
</dbReference>
<keyword evidence="1" id="KW-0915">Sodium</keyword>
<proteinExistence type="inferred from homology"/>
<name>E8LJ80_SUCHY</name>
<dbReference type="Pfam" id="PF03616">
    <property type="entry name" value="Glt_symporter"/>
    <property type="match status" value="1"/>
</dbReference>
<keyword evidence="1" id="KW-0472">Membrane</keyword>
<organism evidence="3 4">
    <name type="scientific">Succinatimonas hippei (strain DSM 22608 / JCM 16073 / KCTC 15190 / YIT 12066)</name>
    <dbReference type="NCBI Taxonomy" id="762983"/>
    <lineage>
        <taxon>Bacteria</taxon>
        <taxon>Pseudomonadati</taxon>
        <taxon>Pseudomonadota</taxon>
        <taxon>Gammaproteobacteria</taxon>
        <taxon>Aeromonadales</taxon>
        <taxon>Succinivibrionaceae</taxon>
        <taxon>Succinatimonas</taxon>
    </lineage>
</organism>
<dbReference type="eggNOG" id="COG0786">
    <property type="taxonomic scope" value="Bacteria"/>
</dbReference>
<keyword evidence="1" id="KW-0029">Amino-acid transport</keyword>
<keyword evidence="1" id="KW-1133">Transmembrane helix</keyword>
<keyword evidence="1" id="KW-0813">Transport</keyword>
<feature type="transmembrane region" description="Helical" evidence="1">
    <location>
        <begin position="315"/>
        <end position="338"/>
    </location>
</feature>
<dbReference type="PANTHER" id="PTHR36178:SF1">
    <property type="entry name" value="SODIUM_GLUTAMATE SYMPORTER"/>
    <property type="match status" value="1"/>
</dbReference>
<dbReference type="PANTHER" id="PTHR36178">
    <property type="entry name" value="SLR0625 PROTEIN"/>
    <property type="match status" value="1"/>
</dbReference>
<dbReference type="HAMAP" id="MF_02062">
    <property type="entry name" value="GltS"/>
    <property type="match status" value="1"/>
</dbReference>
<evidence type="ECO:0000313" key="3">
    <source>
        <dbReference type="EMBL" id="EFY07410.1"/>
    </source>
</evidence>
<comment type="function">
    <text evidence="1">Catalyzes the sodium-dependent transport of glutamate.</text>
</comment>
<feature type="transmembrane region" description="Helical" evidence="1">
    <location>
        <begin position="6"/>
        <end position="31"/>
    </location>
</feature>
<comment type="caution">
    <text evidence="3">The sequence shown here is derived from an EMBL/GenBank/DDBJ whole genome shotgun (WGS) entry which is preliminary data.</text>
</comment>